<protein>
    <submittedName>
        <fullName evidence="3">Helix-turn-helix transcriptional regulator</fullName>
    </submittedName>
</protein>
<proteinExistence type="predicted"/>
<feature type="compositionally biased region" description="Low complexity" evidence="1">
    <location>
        <begin position="153"/>
        <end position="166"/>
    </location>
</feature>
<feature type="compositionally biased region" description="Basic and acidic residues" evidence="1">
    <location>
        <begin position="208"/>
        <end position="218"/>
    </location>
</feature>
<dbReference type="EMBL" id="CP132508">
    <property type="protein sequence ID" value="WPD18990.1"/>
    <property type="molecule type" value="Genomic_DNA"/>
</dbReference>
<evidence type="ECO:0000313" key="3">
    <source>
        <dbReference type="EMBL" id="WPD18990.1"/>
    </source>
</evidence>
<organism evidence="3 4">
    <name type="scientific">Thermaerobacter composti</name>
    <dbReference type="NCBI Taxonomy" id="554949"/>
    <lineage>
        <taxon>Bacteria</taxon>
        <taxon>Bacillati</taxon>
        <taxon>Bacillota</taxon>
        <taxon>Clostridia</taxon>
        <taxon>Eubacteriales</taxon>
        <taxon>Clostridiales Family XVII. Incertae Sedis</taxon>
        <taxon>Thermaerobacter</taxon>
    </lineage>
</organism>
<dbReference type="Pfam" id="PF01381">
    <property type="entry name" value="HTH_3"/>
    <property type="match status" value="1"/>
</dbReference>
<keyword evidence="4" id="KW-1185">Reference proteome</keyword>
<feature type="region of interest" description="Disordered" evidence="1">
    <location>
        <begin position="122"/>
        <end position="218"/>
    </location>
</feature>
<dbReference type="RefSeq" id="WP_318750676.1">
    <property type="nucleotide sequence ID" value="NZ_CP132508.1"/>
</dbReference>
<dbReference type="Gene3D" id="1.10.260.40">
    <property type="entry name" value="lambda repressor-like DNA-binding domains"/>
    <property type="match status" value="1"/>
</dbReference>
<dbReference type="Proteomes" id="UP001304683">
    <property type="component" value="Chromosome"/>
</dbReference>
<name>A0ABZ0QNC9_9FIRM</name>
<reference evidence="3 4" key="1">
    <citation type="submission" date="2023-08" db="EMBL/GenBank/DDBJ databases">
        <title>Genome sequence of Thermaerobacter compostii strain Ins1, a spore-forming filamentous bacterium isolated from a deep geothermal reservoir.</title>
        <authorList>
            <person name="Bregnard D."/>
            <person name="Gonzalez D."/>
            <person name="Junier P."/>
        </authorList>
    </citation>
    <scope>NUCLEOTIDE SEQUENCE [LARGE SCALE GENOMIC DNA]</scope>
    <source>
        <strain evidence="3 4">Ins1</strain>
    </source>
</reference>
<evidence type="ECO:0000259" key="2">
    <source>
        <dbReference type="PROSITE" id="PS50943"/>
    </source>
</evidence>
<accession>A0ABZ0QNC9</accession>
<dbReference type="SUPFAM" id="SSF47413">
    <property type="entry name" value="lambda repressor-like DNA-binding domains"/>
    <property type="match status" value="1"/>
</dbReference>
<gene>
    <name evidence="3" type="ORF">Q5761_11670</name>
</gene>
<dbReference type="InterPro" id="IPR010982">
    <property type="entry name" value="Lambda_DNA-bd_dom_sf"/>
</dbReference>
<dbReference type="CDD" id="cd00093">
    <property type="entry name" value="HTH_XRE"/>
    <property type="match status" value="1"/>
</dbReference>
<dbReference type="InterPro" id="IPR001387">
    <property type="entry name" value="Cro/C1-type_HTH"/>
</dbReference>
<evidence type="ECO:0000256" key="1">
    <source>
        <dbReference type="SAM" id="MobiDB-lite"/>
    </source>
</evidence>
<feature type="domain" description="HTH cro/C1-type" evidence="2">
    <location>
        <begin position="31"/>
        <end position="62"/>
    </location>
</feature>
<sequence length="218" mass="22891">MATRTRRSLVPSALSILATLRSRVNTAPDSSTISKYERGERQPSLDALRELAALYQVPVTAFLADELDLEAVLPPRLAALARQLLDRPALVEACERLVTLDDRQILALTEFLDRIGLTRRTRAGAGGRQRSGGSAYPRPRPPTPEPVGREQRPASAAGTAADAGPARGDGRSSEGGGAGRSPEGDGCGQAVPHGEAGSGDGDPQARPTRRDRGGDAGR</sequence>
<evidence type="ECO:0000313" key="4">
    <source>
        <dbReference type="Proteomes" id="UP001304683"/>
    </source>
</evidence>
<dbReference type="PROSITE" id="PS50943">
    <property type="entry name" value="HTH_CROC1"/>
    <property type="match status" value="1"/>
</dbReference>